<dbReference type="Gene3D" id="3.30.420.10">
    <property type="entry name" value="Ribonuclease H-like superfamily/Ribonuclease H"/>
    <property type="match status" value="1"/>
</dbReference>
<dbReference type="PANTHER" id="PTHR46060">
    <property type="entry name" value="MARINER MOS1 TRANSPOSASE-LIKE PROTEIN"/>
    <property type="match status" value="1"/>
</dbReference>
<feature type="region of interest" description="Disordered" evidence="1">
    <location>
        <begin position="195"/>
        <end position="224"/>
    </location>
</feature>
<reference evidence="2 3" key="1">
    <citation type="journal article" date="2022" name="Allergy">
        <title>Genome assembly and annotation of Periplaneta americana reveal a comprehensive cockroach allergen profile.</title>
        <authorList>
            <person name="Wang L."/>
            <person name="Xiong Q."/>
            <person name="Saelim N."/>
            <person name="Wang L."/>
            <person name="Nong W."/>
            <person name="Wan A.T."/>
            <person name="Shi M."/>
            <person name="Liu X."/>
            <person name="Cao Q."/>
            <person name="Hui J.H.L."/>
            <person name="Sookrung N."/>
            <person name="Leung T.F."/>
            <person name="Tungtrongchitr A."/>
            <person name="Tsui S.K.W."/>
        </authorList>
    </citation>
    <scope>NUCLEOTIDE SEQUENCE [LARGE SCALE GENOMIC DNA]</scope>
    <source>
        <strain evidence="2">PWHHKU_190912</strain>
    </source>
</reference>
<gene>
    <name evidence="2" type="ORF">ANN_11700</name>
</gene>
<feature type="compositionally biased region" description="Basic and acidic residues" evidence="1">
    <location>
        <begin position="215"/>
        <end position="224"/>
    </location>
</feature>
<protein>
    <recommendedName>
        <fullName evidence="4">Mariner Mos1 transposase</fullName>
    </recommendedName>
</protein>
<name>A0ABQ8T783_PERAM</name>
<dbReference type="PANTHER" id="PTHR46060:SF1">
    <property type="entry name" value="MARINER MOS1 TRANSPOSASE-LIKE PROTEIN"/>
    <property type="match status" value="1"/>
</dbReference>
<evidence type="ECO:0000256" key="1">
    <source>
        <dbReference type="SAM" id="MobiDB-lite"/>
    </source>
</evidence>
<comment type="caution">
    <text evidence="2">The sequence shown here is derived from an EMBL/GenBank/DDBJ whole genome shotgun (WGS) entry which is preliminary data.</text>
</comment>
<dbReference type="Proteomes" id="UP001148838">
    <property type="component" value="Unassembled WGS sequence"/>
</dbReference>
<sequence>MAGLCEGGNETSGSLKAICKYTLALIRQAYGEEAMSRTPMYEWHKRFTSGRLSTDVYLRSGRPRSARTEEMIARIAQEIRRDRRQSIDYVLLYLAPADFYLFPKVKSLFMGRRFASAGEVKIHATQVVQEVTKDELQKCLEKWYGRWQKCVTARREYFEGRVVKSKANKVYTTDNGRGQPKLSAFEISLNEPEYVSQAGNTDGRNADQTMLLGRAGDRKGHETA</sequence>
<dbReference type="InterPro" id="IPR052709">
    <property type="entry name" value="Transposase-MT_Hybrid"/>
</dbReference>
<evidence type="ECO:0008006" key="4">
    <source>
        <dbReference type="Google" id="ProtNLM"/>
    </source>
</evidence>
<feature type="compositionally biased region" description="Polar residues" evidence="1">
    <location>
        <begin position="197"/>
        <end position="208"/>
    </location>
</feature>
<dbReference type="EMBL" id="JAJSOF020000015">
    <property type="protein sequence ID" value="KAJ4441841.1"/>
    <property type="molecule type" value="Genomic_DNA"/>
</dbReference>
<proteinExistence type="predicted"/>
<evidence type="ECO:0000313" key="3">
    <source>
        <dbReference type="Proteomes" id="UP001148838"/>
    </source>
</evidence>
<organism evidence="2 3">
    <name type="scientific">Periplaneta americana</name>
    <name type="common">American cockroach</name>
    <name type="synonym">Blatta americana</name>
    <dbReference type="NCBI Taxonomy" id="6978"/>
    <lineage>
        <taxon>Eukaryota</taxon>
        <taxon>Metazoa</taxon>
        <taxon>Ecdysozoa</taxon>
        <taxon>Arthropoda</taxon>
        <taxon>Hexapoda</taxon>
        <taxon>Insecta</taxon>
        <taxon>Pterygota</taxon>
        <taxon>Neoptera</taxon>
        <taxon>Polyneoptera</taxon>
        <taxon>Dictyoptera</taxon>
        <taxon>Blattodea</taxon>
        <taxon>Blattoidea</taxon>
        <taxon>Blattidae</taxon>
        <taxon>Blattinae</taxon>
        <taxon>Periplaneta</taxon>
    </lineage>
</organism>
<accession>A0ABQ8T783</accession>
<keyword evidence="3" id="KW-1185">Reference proteome</keyword>
<dbReference type="InterPro" id="IPR036397">
    <property type="entry name" value="RNaseH_sf"/>
</dbReference>
<evidence type="ECO:0000313" key="2">
    <source>
        <dbReference type="EMBL" id="KAJ4441841.1"/>
    </source>
</evidence>